<reference evidence="1" key="2">
    <citation type="journal article" date="2020" name="Nat. Commun.">
        <title>Large-scale genome sequencing of mycorrhizal fungi provides insights into the early evolution of symbiotic traits.</title>
        <authorList>
            <person name="Miyauchi S."/>
            <person name="Kiss E."/>
            <person name="Kuo A."/>
            <person name="Drula E."/>
            <person name="Kohler A."/>
            <person name="Sanchez-Garcia M."/>
            <person name="Morin E."/>
            <person name="Andreopoulos B."/>
            <person name="Barry K.W."/>
            <person name="Bonito G."/>
            <person name="Buee M."/>
            <person name="Carver A."/>
            <person name="Chen C."/>
            <person name="Cichocki N."/>
            <person name="Clum A."/>
            <person name="Culley D."/>
            <person name="Crous P.W."/>
            <person name="Fauchery L."/>
            <person name="Girlanda M."/>
            <person name="Hayes R.D."/>
            <person name="Keri Z."/>
            <person name="LaButti K."/>
            <person name="Lipzen A."/>
            <person name="Lombard V."/>
            <person name="Magnuson J."/>
            <person name="Maillard F."/>
            <person name="Murat C."/>
            <person name="Nolan M."/>
            <person name="Ohm R.A."/>
            <person name="Pangilinan J."/>
            <person name="Pereira M.F."/>
            <person name="Perotto S."/>
            <person name="Peter M."/>
            <person name="Pfister S."/>
            <person name="Riley R."/>
            <person name="Sitrit Y."/>
            <person name="Stielow J.B."/>
            <person name="Szollosi G."/>
            <person name="Zifcakova L."/>
            <person name="Stursova M."/>
            <person name="Spatafora J.W."/>
            <person name="Tedersoo L."/>
            <person name="Vaario L.M."/>
            <person name="Yamada A."/>
            <person name="Yan M."/>
            <person name="Wang P."/>
            <person name="Xu J."/>
            <person name="Bruns T."/>
            <person name="Baldrian P."/>
            <person name="Vilgalys R."/>
            <person name="Dunand C."/>
            <person name="Henrissat B."/>
            <person name="Grigoriev I.V."/>
            <person name="Hibbett D."/>
            <person name="Nagy L.G."/>
            <person name="Martin F.M."/>
        </authorList>
    </citation>
    <scope>NUCLEOTIDE SEQUENCE</scope>
    <source>
        <strain evidence="1">P2</strain>
    </source>
</reference>
<keyword evidence="2" id="KW-1185">Reference proteome</keyword>
<gene>
    <name evidence="1" type="ORF">BDM02DRAFT_3074078</name>
</gene>
<feature type="non-terminal residue" evidence="1">
    <location>
        <position position="194"/>
    </location>
</feature>
<accession>A0ACB6Z3L8</accession>
<evidence type="ECO:0000313" key="1">
    <source>
        <dbReference type="EMBL" id="KAF9644271.1"/>
    </source>
</evidence>
<organism evidence="1 2">
    <name type="scientific">Thelephora ganbajun</name>
    <name type="common">Ganba fungus</name>
    <dbReference type="NCBI Taxonomy" id="370292"/>
    <lineage>
        <taxon>Eukaryota</taxon>
        <taxon>Fungi</taxon>
        <taxon>Dikarya</taxon>
        <taxon>Basidiomycota</taxon>
        <taxon>Agaricomycotina</taxon>
        <taxon>Agaricomycetes</taxon>
        <taxon>Thelephorales</taxon>
        <taxon>Thelephoraceae</taxon>
        <taxon>Thelephora</taxon>
    </lineage>
</organism>
<feature type="non-terminal residue" evidence="1">
    <location>
        <position position="1"/>
    </location>
</feature>
<proteinExistence type="predicted"/>
<dbReference type="Proteomes" id="UP000886501">
    <property type="component" value="Unassembled WGS sequence"/>
</dbReference>
<name>A0ACB6Z3L8_THEGA</name>
<reference evidence="1" key="1">
    <citation type="submission" date="2019-10" db="EMBL/GenBank/DDBJ databases">
        <authorList>
            <consortium name="DOE Joint Genome Institute"/>
            <person name="Kuo A."/>
            <person name="Miyauchi S."/>
            <person name="Kiss E."/>
            <person name="Drula E."/>
            <person name="Kohler A."/>
            <person name="Sanchez-Garcia M."/>
            <person name="Andreopoulos B."/>
            <person name="Barry K.W."/>
            <person name="Bonito G."/>
            <person name="Buee M."/>
            <person name="Carver A."/>
            <person name="Chen C."/>
            <person name="Cichocki N."/>
            <person name="Clum A."/>
            <person name="Culley D."/>
            <person name="Crous P.W."/>
            <person name="Fauchery L."/>
            <person name="Girlanda M."/>
            <person name="Hayes R."/>
            <person name="Keri Z."/>
            <person name="Labutti K."/>
            <person name="Lipzen A."/>
            <person name="Lombard V."/>
            <person name="Magnuson J."/>
            <person name="Maillard F."/>
            <person name="Morin E."/>
            <person name="Murat C."/>
            <person name="Nolan M."/>
            <person name="Ohm R."/>
            <person name="Pangilinan J."/>
            <person name="Pereira M."/>
            <person name="Perotto S."/>
            <person name="Peter M."/>
            <person name="Riley R."/>
            <person name="Sitrit Y."/>
            <person name="Stielow B."/>
            <person name="Szollosi G."/>
            <person name="Zifcakova L."/>
            <person name="Stursova M."/>
            <person name="Spatafora J.W."/>
            <person name="Tedersoo L."/>
            <person name="Vaario L.-M."/>
            <person name="Yamada A."/>
            <person name="Yan M."/>
            <person name="Wang P."/>
            <person name="Xu J."/>
            <person name="Bruns T."/>
            <person name="Baldrian P."/>
            <person name="Vilgalys R."/>
            <person name="Henrissat B."/>
            <person name="Grigoriev I.V."/>
            <person name="Hibbett D."/>
            <person name="Nagy L.G."/>
            <person name="Martin F.M."/>
        </authorList>
    </citation>
    <scope>NUCLEOTIDE SEQUENCE</scope>
    <source>
        <strain evidence="1">P2</strain>
    </source>
</reference>
<evidence type="ECO:0000313" key="2">
    <source>
        <dbReference type="Proteomes" id="UP000886501"/>
    </source>
</evidence>
<protein>
    <submittedName>
        <fullName evidence="1">Uncharacterized protein</fullName>
    </submittedName>
</protein>
<comment type="caution">
    <text evidence="1">The sequence shown here is derived from an EMBL/GenBank/DDBJ whole genome shotgun (WGS) entry which is preliminary data.</text>
</comment>
<dbReference type="EMBL" id="MU118150">
    <property type="protein sequence ID" value="KAF9644271.1"/>
    <property type="molecule type" value="Genomic_DNA"/>
</dbReference>
<sequence length="194" mass="21407">ERKKPESISDAEWEARTGEAISVLTQTLPQFFSTGLVLSIDKSKLPDIVEASREEAHGDIEPVYSSKIQLVYTPKGFERTLHIQGVPLYTTSSGFVRHTLNALYSDLRVDLLSVRTTPPPPPFPPTSSSRPGKSRDRSLSMRIGVSGLARVSGAKSEWEVDCTYSFSPISGLILIHTVNSIHPAPHESVYEAFR</sequence>